<feature type="transmembrane region" description="Helical" evidence="2">
    <location>
        <begin position="328"/>
        <end position="350"/>
    </location>
</feature>
<keyword evidence="2" id="KW-0472">Membrane</keyword>
<organism evidence="3 4">
    <name type="scientific">Methylorubrum populi</name>
    <dbReference type="NCBI Taxonomy" id="223967"/>
    <lineage>
        <taxon>Bacteria</taxon>
        <taxon>Pseudomonadati</taxon>
        <taxon>Pseudomonadota</taxon>
        <taxon>Alphaproteobacteria</taxon>
        <taxon>Hyphomicrobiales</taxon>
        <taxon>Methylobacteriaceae</taxon>
        <taxon>Methylorubrum</taxon>
    </lineage>
</organism>
<dbReference type="PANTHER" id="PTHR43317:SF1">
    <property type="entry name" value="THERMOSPERMINE SYNTHASE ACAULIS5"/>
    <property type="match status" value="1"/>
</dbReference>
<protein>
    <recommendedName>
        <fullName evidence="5">Spermidine synthase</fullName>
    </recommendedName>
</protein>
<evidence type="ECO:0000256" key="2">
    <source>
        <dbReference type="SAM" id="Phobius"/>
    </source>
</evidence>
<dbReference type="Proteomes" id="UP000218288">
    <property type="component" value="Chromosome"/>
</dbReference>
<feature type="transmembrane region" description="Helical" evidence="2">
    <location>
        <begin position="128"/>
        <end position="158"/>
    </location>
</feature>
<feature type="transmembrane region" description="Helical" evidence="2">
    <location>
        <begin position="96"/>
        <end position="116"/>
    </location>
</feature>
<evidence type="ECO:0000313" key="4">
    <source>
        <dbReference type="Proteomes" id="UP000218288"/>
    </source>
</evidence>
<feature type="transmembrane region" description="Helical" evidence="2">
    <location>
        <begin position="202"/>
        <end position="223"/>
    </location>
</feature>
<keyword evidence="1" id="KW-0620">Polyamine biosynthesis</keyword>
<dbReference type="AlphaFoldDB" id="A0A160PEV1"/>
<dbReference type="RefSeq" id="WP_096485263.1">
    <property type="nucleotide sequence ID" value="NZ_AP014809.1"/>
</dbReference>
<dbReference type="Gene3D" id="3.40.50.150">
    <property type="entry name" value="Vaccinia Virus protein VP39"/>
    <property type="match status" value="1"/>
</dbReference>
<feature type="transmembrane region" description="Helical" evidence="2">
    <location>
        <begin position="303"/>
        <end position="322"/>
    </location>
</feature>
<dbReference type="EMBL" id="AP014809">
    <property type="protein sequence ID" value="BAU91035.1"/>
    <property type="molecule type" value="Genomic_DNA"/>
</dbReference>
<proteinExistence type="predicted"/>
<keyword evidence="2" id="KW-1133">Transmembrane helix</keyword>
<sequence length="766" mass="81262">MAFVGTSRERGQDGSSFSPAVRIAGRIGLVGLFSGTLGLAAMLLFSLQPMFTKRVLPILGGSPAVWSVAMVVFQALLLAGYAYAHALTRWLRPQAALVTHILVLLTGFLFLPVAVAKGFGAPPAEGEALWLIGLFLASIGLPFFALSASAPLLQAWFARSGDARSADPYFLYRASNAGSFVALLAYPAVVEPLLGLDAQARFWSLGYALLTCAVLACGLRLHNGPRAAATAEERSTEHPSVGRRLAWIGLSAVPSGLLVAATAHISTDVAAIPLIWVVPLALYLASFIIAFRPSRPERAWPGLVLGGLQIAGTAFAFGVMFIGPTSFLLDLGVTLGLLLVNALIAHGAVYTLRPSAARLTEFYLCTSLGGVIGGIFAALVAPHLFSGVYEYPLLLAAAMLCRPAVVAGNLQVVAGGVIRTVAAVIGAVLAAVMATMAAGASLGAGVLLIGLLLCFATTWRKPIRFALMASAVGILAVLIQITVSPDGGEYRSFFGLHRLQTTQDGRYRLLAHGTTIHGAMRLHEDDGRPSLGRPVPATYYAPGGPLSDVFEISRRVNGVVPAVSVVGLGAGSLACYARPGEAWTFYEIDPVVIRIARNATLFRFLSECAPDARTIQGDARLTLSSRIGQARILIIDAFSSDAIPVHFLTGEALAVYLAHLDRQGLLALHISNRHFDLRPVLARLAAERELTLLARTESSQGKTVEVERTTSSAVLMTRDPAAIREAQDLGWSVVTPDMSRRPWSDDYANALEAMRDRWRAPLPATP</sequence>
<feature type="transmembrane region" description="Helical" evidence="2">
    <location>
        <begin position="27"/>
        <end position="45"/>
    </location>
</feature>
<feature type="transmembrane region" description="Helical" evidence="2">
    <location>
        <begin position="362"/>
        <end position="385"/>
    </location>
</feature>
<feature type="transmembrane region" description="Helical" evidence="2">
    <location>
        <begin position="65"/>
        <end position="84"/>
    </location>
</feature>
<dbReference type="GO" id="GO:0006596">
    <property type="term" value="P:polyamine biosynthetic process"/>
    <property type="evidence" value="ECO:0007669"/>
    <property type="project" value="UniProtKB-KW"/>
</dbReference>
<gene>
    <name evidence="3" type="ORF">MPPM_2430</name>
</gene>
<reference evidence="3 4" key="1">
    <citation type="journal article" date="2016" name="Genome Announc.">
        <title>Complete Genome Sequence of Methylobacterium populi P-1M, Isolated from Pink-Pigmented Household Biofilm.</title>
        <authorList>
            <person name="Morohoshi T."/>
            <person name="Ikeda T."/>
        </authorList>
    </citation>
    <scope>NUCLEOTIDE SEQUENCE [LARGE SCALE GENOMIC DNA]</scope>
    <source>
        <strain evidence="3 4">P-1M</strain>
    </source>
</reference>
<dbReference type="PANTHER" id="PTHR43317">
    <property type="entry name" value="THERMOSPERMINE SYNTHASE ACAULIS5"/>
    <property type="match status" value="1"/>
</dbReference>
<evidence type="ECO:0000313" key="3">
    <source>
        <dbReference type="EMBL" id="BAU91035.1"/>
    </source>
</evidence>
<feature type="transmembrane region" description="Helical" evidence="2">
    <location>
        <begin position="244"/>
        <end position="265"/>
    </location>
</feature>
<name>A0A160PEV1_9HYPH</name>
<feature type="transmembrane region" description="Helical" evidence="2">
    <location>
        <begin position="170"/>
        <end position="190"/>
    </location>
</feature>
<feature type="transmembrane region" description="Helical" evidence="2">
    <location>
        <begin position="465"/>
        <end position="483"/>
    </location>
</feature>
<dbReference type="OrthoDB" id="9761985at2"/>
<evidence type="ECO:0008006" key="5">
    <source>
        <dbReference type="Google" id="ProtNLM"/>
    </source>
</evidence>
<feature type="transmembrane region" description="Helical" evidence="2">
    <location>
        <begin position="417"/>
        <end position="434"/>
    </location>
</feature>
<dbReference type="SUPFAM" id="SSF53335">
    <property type="entry name" value="S-adenosyl-L-methionine-dependent methyltransferases"/>
    <property type="match status" value="1"/>
</dbReference>
<dbReference type="InterPro" id="IPR029063">
    <property type="entry name" value="SAM-dependent_MTases_sf"/>
</dbReference>
<feature type="transmembrane region" description="Helical" evidence="2">
    <location>
        <begin position="271"/>
        <end position="291"/>
    </location>
</feature>
<accession>A0A160PEV1</accession>
<keyword evidence="2" id="KW-0812">Transmembrane</keyword>
<evidence type="ECO:0000256" key="1">
    <source>
        <dbReference type="ARBA" id="ARBA00023115"/>
    </source>
</evidence>